<feature type="transmembrane region" description="Helical" evidence="8">
    <location>
        <begin position="380"/>
        <end position="408"/>
    </location>
</feature>
<feature type="transmembrane region" description="Helical" evidence="8">
    <location>
        <begin position="70"/>
        <end position="92"/>
    </location>
</feature>
<dbReference type="InterPro" id="IPR001905">
    <property type="entry name" value="Ammonium_transpt"/>
</dbReference>
<feature type="transmembrane region" description="Helical" evidence="8">
    <location>
        <begin position="255"/>
        <end position="275"/>
    </location>
</feature>
<dbReference type="Pfam" id="PF00909">
    <property type="entry name" value="Ammonium_transp"/>
    <property type="match status" value="1"/>
</dbReference>
<feature type="transmembrane region" description="Helical" evidence="8">
    <location>
        <begin position="125"/>
        <end position="146"/>
    </location>
</feature>
<feature type="chain" id="PRO_5015951581" evidence="9">
    <location>
        <begin position="23"/>
        <end position="435"/>
    </location>
</feature>
<organism evidence="11 12">
    <name type="scientific">Novosphingobium pentaromativorans</name>
    <dbReference type="NCBI Taxonomy" id="205844"/>
    <lineage>
        <taxon>Bacteria</taxon>
        <taxon>Pseudomonadati</taxon>
        <taxon>Pseudomonadota</taxon>
        <taxon>Alphaproteobacteria</taxon>
        <taxon>Sphingomonadales</taxon>
        <taxon>Sphingomonadaceae</taxon>
        <taxon>Novosphingobium</taxon>
    </lineage>
</organism>
<evidence type="ECO:0000256" key="7">
    <source>
        <dbReference type="ARBA" id="ARBA00023177"/>
    </source>
</evidence>
<feature type="signal peptide" evidence="9">
    <location>
        <begin position="1"/>
        <end position="22"/>
    </location>
</feature>
<dbReference type="EMBL" id="QFPX01000011">
    <property type="protein sequence ID" value="PZQ53887.1"/>
    <property type="molecule type" value="Genomic_DNA"/>
</dbReference>
<evidence type="ECO:0000259" key="10">
    <source>
        <dbReference type="Pfam" id="PF00909"/>
    </source>
</evidence>
<dbReference type="Proteomes" id="UP000249082">
    <property type="component" value="Unassembled WGS sequence"/>
</dbReference>
<gene>
    <name evidence="11" type="ORF">DI555_14215</name>
</gene>
<keyword evidence="9" id="KW-0732">Signal</keyword>
<feature type="transmembrane region" description="Helical" evidence="8">
    <location>
        <begin position="229"/>
        <end position="249"/>
    </location>
</feature>
<dbReference type="PANTHER" id="PTHR43029:SF10">
    <property type="entry name" value="AMMONIUM TRANSPORTER MEP2"/>
    <property type="match status" value="1"/>
</dbReference>
<accession>A0A2W5Q8Y7</accession>
<feature type="transmembrane region" description="Helical" evidence="8">
    <location>
        <begin position="341"/>
        <end position="360"/>
    </location>
</feature>
<name>A0A2W5Q8Y7_9SPHN</name>
<evidence type="ECO:0000256" key="6">
    <source>
        <dbReference type="ARBA" id="ARBA00023136"/>
    </source>
</evidence>
<dbReference type="InterPro" id="IPR029020">
    <property type="entry name" value="Ammonium/urea_transptr"/>
</dbReference>
<evidence type="ECO:0000256" key="5">
    <source>
        <dbReference type="ARBA" id="ARBA00022989"/>
    </source>
</evidence>
<dbReference type="PANTHER" id="PTHR43029">
    <property type="entry name" value="AMMONIUM TRANSPORTER MEP2"/>
    <property type="match status" value="1"/>
</dbReference>
<protein>
    <submittedName>
        <fullName evidence="11">Ammonium transporter</fullName>
    </submittedName>
</protein>
<feature type="transmembrane region" description="Helical" evidence="8">
    <location>
        <begin position="312"/>
        <end position="329"/>
    </location>
</feature>
<evidence type="ECO:0000256" key="8">
    <source>
        <dbReference type="SAM" id="Phobius"/>
    </source>
</evidence>
<dbReference type="SUPFAM" id="SSF111352">
    <property type="entry name" value="Ammonium transporter"/>
    <property type="match status" value="1"/>
</dbReference>
<dbReference type="AlphaFoldDB" id="A0A2W5Q8Y7"/>
<sequence length="435" mass="44527">MIKRALLSIPSLLAVLPERAMAQEARIDLSNSGDTAWIMAAAGLVLLLALPGIALYNFGSVGRRNGLSVVIQSFALAAVVTVLWGIVGYTLAFGDITGGWIGGGNAWMLIELGNVRGGTDTPESAFALFQIVVAALAPALMVGAWAERARFGWVMTFGALWTLIVQAPITHWIWGGGWLSRNLGVLDWAGGLVIFTSAGVSALVVAAILGRRSLFSGMPPIPHNPALSLVGAAMAWVGALGLSGGWAVAANDDAAAAMISAHLAIAAAIVTWAGIEWLASGRIKALGLGKAAMAGIATIAPAAGYISPGASILFGILGAGAGYLASHVVRARLQVDDALDVFAVPGLCGALGSLLLGAFLSNTLGGVGYYGDMSMISQTIAQASALAVVVFWSAMATAIVALMASLVFPMRVSEDAERAGLDTSSHSHFPEGPER</sequence>
<dbReference type="InterPro" id="IPR024041">
    <property type="entry name" value="NH4_transpt_AmtB-like_dom"/>
</dbReference>
<dbReference type="PROSITE" id="PS01219">
    <property type="entry name" value="AMMONIUM_TRANSP"/>
    <property type="match status" value="1"/>
</dbReference>
<evidence type="ECO:0000256" key="9">
    <source>
        <dbReference type="SAM" id="SignalP"/>
    </source>
</evidence>
<evidence type="ECO:0000256" key="4">
    <source>
        <dbReference type="ARBA" id="ARBA00022692"/>
    </source>
</evidence>
<keyword evidence="3" id="KW-0813">Transport</keyword>
<proteinExistence type="inferred from homology"/>
<comment type="subcellular location">
    <subcellularLocation>
        <location evidence="1">Membrane</location>
        <topology evidence="1">Multi-pass membrane protein</topology>
    </subcellularLocation>
</comment>
<dbReference type="InterPro" id="IPR018047">
    <property type="entry name" value="Ammonium_transpt_CS"/>
</dbReference>
<comment type="caution">
    <text evidence="11">The sequence shown here is derived from an EMBL/GenBank/DDBJ whole genome shotgun (WGS) entry which is preliminary data.</text>
</comment>
<keyword evidence="5 8" id="KW-1133">Transmembrane helix</keyword>
<evidence type="ECO:0000256" key="1">
    <source>
        <dbReference type="ARBA" id="ARBA00004141"/>
    </source>
</evidence>
<feature type="transmembrane region" description="Helical" evidence="8">
    <location>
        <begin position="38"/>
        <end position="58"/>
    </location>
</feature>
<feature type="transmembrane region" description="Helical" evidence="8">
    <location>
        <begin position="186"/>
        <end position="209"/>
    </location>
</feature>
<keyword evidence="4 8" id="KW-0812">Transmembrane</keyword>
<evidence type="ECO:0000313" key="12">
    <source>
        <dbReference type="Proteomes" id="UP000249082"/>
    </source>
</evidence>
<comment type="similarity">
    <text evidence="2">Belongs to the ammonia transporter channel (TC 1.A.11.2) family.</text>
</comment>
<reference evidence="11 12" key="1">
    <citation type="submission" date="2017-08" db="EMBL/GenBank/DDBJ databases">
        <title>Infants hospitalized years apart are colonized by the same room-sourced microbial strains.</title>
        <authorList>
            <person name="Brooks B."/>
            <person name="Olm M.R."/>
            <person name="Firek B.A."/>
            <person name="Baker R."/>
            <person name="Thomas B.C."/>
            <person name="Morowitz M.J."/>
            <person name="Banfield J.F."/>
        </authorList>
    </citation>
    <scope>NUCLEOTIDE SEQUENCE [LARGE SCALE GENOMIC DNA]</scope>
    <source>
        <strain evidence="11">S2_005_002_R2_33</strain>
    </source>
</reference>
<feature type="transmembrane region" description="Helical" evidence="8">
    <location>
        <begin position="153"/>
        <end position="174"/>
    </location>
</feature>
<evidence type="ECO:0000313" key="11">
    <source>
        <dbReference type="EMBL" id="PZQ53887.1"/>
    </source>
</evidence>
<keyword evidence="7" id="KW-0924">Ammonia transport</keyword>
<dbReference type="Gene3D" id="1.10.3430.10">
    <property type="entry name" value="Ammonium transporter AmtB like domains"/>
    <property type="match status" value="1"/>
</dbReference>
<dbReference type="GO" id="GO:0005886">
    <property type="term" value="C:plasma membrane"/>
    <property type="evidence" value="ECO:0007669"/>
    <property type="project" value="TreeGrafter"/>
</dbReference>
<evidence type="ECO:0000256" key="2">
    <source>
        <dbReference type="ARBA" id="ARBA00005887"/>
    </source>
</evidence>
<feature type="transmembrane region" description="Helical" evidence="8">
    <location>
        <begin position="287"/>
        <end position="306"/>
    </location>
</feature>
<keyword evidence="6 8" id="KW-0472">Membrane</keyword>
<evidence type="ECO:0000256" key="3">
    <source>
        <dbReference type="ARBA" id="ARBA00022448"/>
    </source>
</evidence>
<feature type="domain" description="Ammonium transporter AmtB-like" evidence="10">
    <location>
        <begin position="36"/>
        <end position="428"/>
    </location>
</feature>
<dbReference type="GO" id="GO:0008519">
    <property type="term" value="F:ammonium channel activity"/>
    <property type="evidence" value="ECO:0007669"/>
    <property type="project" value="InterPro"/>
</dbReference>